<dbReference type="Proteomes" id="UP000184357">
    <property type="component" value="Unassembled WGS sequence"/>
</dbReference>
<reference evidence="1 2" key="1">
    <citation type="submission" date="2016-11" db="EMBL/GenBank/DDBJ databases">
        <authorList>
            <person name="Jaros S."/>
            <person name="Januszkiewicz K."/>
            <person name="Wedrychowicz H."/>
        </authorList>
    </citation>
    <scope>NUCLEOTIDE SEQUENCE [LARGE SCALE GENOMIC DNA]</scope>
    <source>
        <strain evidence="1 2">DSM 9297</strain>
    </source>
</reference>
<evidence type="ECO:0000313" key="1">
    <source>
        <dbReference type="EMBL" id="SHG40285.1"/>
    </source>
</evidence>
<gene>
    <name evidence="1" type="ORF">SAMN05443636_0120</name>
</gene>
<name>A0A1M5JIQ6_9EURY</name>
<sequence length="61" mass="6538">MALECAIWRACTGGDAVVRGSDASPPRSFRNRPICRACLDALDADPTVDLEIAERFSTQAA</sequence>
<dbReference type="OrthoDB" id="373284at2157"/>
<organism evidence="1 2">
    <name type="scientific">Halobaculum gomorrense</name>
    <dbReference type="NCBI Taxonomy" id="43928"/>
    <lineage>
        <taxon>Archaea</taxon>
        <taxon>Methanobacteriati</taxon>
        <taxon>Methanobacteriota</taxon>
        <taxon>Stenosarchaea group</taxon>
        <taxon>Halobacteria</taxon>
        <taxon>Halobacteriales</taxon>
        <taxon>Haloferacaceae</taxon>
        <taxon>Halobaculum</taxon>
    </lineage>
</organism>
<proteinExistence type="predicted"/>
<protein>
    <submittedName>
        <fullName evidence="1">Uncharacterized protein</fullName>
    </submittedName>
</protein>
<evidence type="ECO:0000313" key="2">
    <source>
        <dbReference type="Proteomes" id="UP000184357"/>
    </source>
</evidence>
<keyword evidence="2" id="KW-1185">Reference proteome</keyword>
<accession>A0A1M5JIQ6</accession>
<dbReference type="RefSeq" id="WP_073306457.1">
    <property type="nucleotide sequence ID" value="NZ_FQWV01000001.1"/>
</dbReference>
<dbReference type="AlphaFoldDB" id="A0A1M5JIQ6"/>
<dbReference type="EMBL" id="FQWV01000001">
    <property type="protein sequence ID" value="SHG40285.1"/>
    <property type="molecule type" value="Genomic_DNA"/>
</dbReference>